<dbReference type="PRINTS" id="PR01415">
    <property type="entry name" value="ANKYRIN"/>
</dbReference>
<dbReference type="Gene3D" id="3.40.50.300">
    <property type="entry name" value="P-loop containing nucleotide triphosphate hydrolases"/>
    <property type="match status" value="1"/>
</dbReference>
<dbReference type="Pfam" id="PF00023">
    <property type="entry name" value="Ank"/>
    <property type="match status" value="2"/>
</dbReference>
<dbReference type="SUPFAM" id="SSF53167">
    <property type="entry name" value="Purine and uridine phosphorylases"/>
    <property type="match status" value="1"/>
</dbReference>
<organism evidence="7 8">
    <name type="scientific">Penicillium coprophilum</name>
    <dbReference type="NCBI Taxonomy" id="36646"/>
    <lineage>
        <taxon>Eukaryota</taxon>
        <taxon>Fungi</taxon>
        <taxon>Dikarya</taxon>
        <taxon>Ascomycota</taxon>
        <taxon>Pezizomycotina</taxon>
        <taxon>Eurotiomycetes</taxon>
        <taxon>Eurotiomycetidae</taxon>
        <taxon>Eurotiales</taxon>
        <taxon>Aspergillaceae</taxon>
        <taxon>Penicillium</taxon>
    </lineage>
</organism>
<dbReference type="Pfam" id="PF01048">
    <property type="entry name" value="PNP_UDP_1"/>
    <property type="match status" value="1"/>
</dbReference>
<dbReference type="SMART" id="SM00248">
    <property type="entry name" value="ANK"/>
    <property type="match status" value="24"/>
</dbReference>
<dbReference type="Pfam" id="PF12796">
    <property type="entry name" value="Ank_2"/>
    <property type="match status" value="6"/>
</dbReference>
<feature type="repeat" description="ANK" evidence="3">
    <location>
        <begin position="916"/>
        <end position="948"/>
    </location>
</feature>
<dbReference type="GO" id="GO:0009116">
    <property type="term" value="P:nucleoside metabolic process"/>
    <property type="evidence" value="ECO:0007669"/>
    <property type="project" value="InterPro"/>
</dbReference>
<keyword evidence="8" id="KW-1185">Reference proteome</keyword>
<dbReference type="InterPro" id="IPR054471">
    <property type="entry name" value="GPIID_WHD"/>
</dbReference>
<proteinExistence type="predicted"/>
<feature type="repeat" description="ANK" evidence="3">
    <location>
        <begin position="1249"/>
        <end position="1281"/>
    </location>
</feature>
<feature type="repeat" description="ANK" evidence="3">
    <location>
        <begin position="1216"/>
        <end position="1248"/>
    </location>
</feature>
<dbReference type="InterPro" id="IPR036770">
    <property type="entry name" value="Ankyrin_rpt-contain_sf"/>
</dbReference>
<feature type="repeat" description="ANK" evidence="3">
    <location>
        <begin position="986"/>
        <end position="1018"/>
    </location>
</feature>
<dbReference type="InterPro" id="IPR035994">
    <property type="entry name" value="Nucleoside_phosphorylase_sf"/>
</dbReference>
<feature type="repeat" description="ANK" evidence="3">
    <location>
        <begin position="1052"/>
        <end position="1084"/>
    </location>
</feature>
<evidence type="ECO:0000313" key="7">
    <source>
        <dbReference type="EMBL" id="OQE39856.1"/>
    </source>
</evidence>
<feature type="repeat" description="ANK" evidence="3">
    <location>
        <begin position="1599"/>
        <end position="1631"/>
    </location>
</feature>
<dbReference type="Proteomes" id="UP000191500">
    <property type="component" value="Unassembled WGS sequence"/>
</dbReference>
<dbReference type="PROSITE" id="PS50088">
    <property type="entry name" value="ANK_REPEAT"/>
    <property type="match status" value="12"/>
</dbReference>
<dbReference type="STRING" id="36646.A0A1V6UN52"/>
<dbReference type="GO" id="GO:0003824">
    <property type="term" value="F:catalytic activity"/>
    <property type="evidence" value="ECO:0007669"/>
    <property type="project" value="InterPro"/>
</dbReference>
<keyword evidence="1" id="KW-0677">Repeat</keyword>
<sequence length="1919" mass="210148">MADEDQSPFPNEVYTVGWICALAVEFAAAIGMLDEEHGSPQKPPSEADSNSYALGSIGKFKVVIACLPLDQQGAVSAATCAKEMVFTFPKVRIGLLVGIGAGIPGVSGDPDIRLGDIVVSSSKESGGVVVYDFGKQLADGSFKCLSILNRPPRVLTAALAKLKARHLMHGSLVPGLLDQMLQRFPGMRNNGYTYPGTSSDLLFSPEYFHVGGKTCEKCNASNQVEREIRSEVAPKIHYGTIASGNIVIKDPINRDRIRENHGAICLEMEAAGLMNDFPCLVIRGISDYADSHKNDHWQPFAAAAAAAYAKEFLGCVQARDVDEAVPATEIISKVHEEVMEIRNIVTLEQYQDILEWLTPLNPDKLQNTLLEKRASGSGSWFLESKEFTEWISQPKQTLVCPGIPGAGKSVLSAIVVEELKSKCQEDKEIQICAIFCSYQTTPRESVLDILLSLLRQLAVKGGSLHPSIRKMHEHHQKWRTRPSMQEIKEEIGNIAQQHKMVFLVIDAIDEYCSSSAEELQDLLKTLFELQKKAPINILATSRPHSQILAKFDALSNGYVTKEIRAKNADIEIYLKERMANAAQGYALSQPDVQGDVLREVTNNIDGMFLLARLHMNHLMATVLVGALRNDLKKLPQGGNKLEEAYKTTISRIKANRGLGDQYELAVRILSWLAYSRRALYAKELQHALSTDPERSELSQDHLMSIDLVDSLCAGLVEYDRNTGIVRLIHYTAKEYLIGHEILQNAEMEIAKASITYLSFSCFASGRSTRPEQYTFRQEKYALHHYSASHWASHALAALGSSNSAKTLDFFSGFLDKEYNVYAAGQAMMSHSVHGDEKPTFSNWLDFIPRRLTKAHLVAYGGLTPILSRYIISGDDLNARDSDGMTPLAYATQNGHLEAVKLLLQSRDTFPDVMNNHGGTPLLIAAFQGHTEIAQLLMQYGANPHTKYDDGCSTLCGAAQSGSIQLMQLFLDKGVDINSRCSYDSIDDQTALSHAFSNNSTEALQFLLSKGADPDIQDEFGNTLLCDAARAGDEALATDLIHRGVRVNIKGNLGSTPLHYAIEGGSINIVKLLLDVGAKLNAQDNSLDTPLAIAVRYGFEEAALYLLQRGADANVKNKEAEAALFHAIKKGYTQVAIALLKHGANPNLVNHQHESPLFVAASHSAELVNCLRRHGADPGLKNKNMQNALFSAAREGDGSTIDKLTDMGLDVNEKDDQGNTPLFYAAESGNRDAIKSLLAKGASVNQRNLHQETALFFAARLGRFPIVQILLEHDADPDPESIDAETPLLCAAKGLCPSYPKAKDWNPTENSKVVRLLLDLNANVNPQRSLADQHPSPKNELLAPVFYAVKGGHSALVKDLLRKGTQVDLSPKQIQLVLQEAVRSGHLQIVEMVLGEGPVALIENADIPSLVTLAAGTGKKDILEFLLQDRSVTLDTKREALLSAISNQQVEIATILLGQGATPDLVNEKAQSALHLSVFCKDLGLVSLLLEKNMKVDSKDNHGRTPLFYAVQRRELNIARALLDAGANPNTTEAGYSKPLRYKEKDFTGKFKDLEARNLADCFGDTTPLFYAAGDGNDSMVDLLLNHPKSKAFPDPQDQFGERPISWAAGKGYEAIVKMLLDKGANPNQPDDPSRSPIFWALKSHDKSLHQKIVRGRGLGSWDNYAVGDMSAMVDLLLQYGADPNVADGKGRTPISLLVEFDVNSKRIVSSLLGAGCNPNVKDRYGRTPLMGAVVRDLGDFVDALREHPSLDRDATDNFGRTAITEAISRKKPGFLLLLDPERFRSMVRVNGKELPADAELVVFQQRDGGGTHQAPRGPVDTHTELNFADPSQRGTRDVSIAMVDGSDTGVICDICGARIPREATLNCRICNDGDFDLCADCKEVGAACFDEEHELVAREPLKNRGSLFFISSDFHGYDE</sequence>
<evidence type="ECO:0000256" key="1">
    <source>
        <dbReference type="ARBA" id="ARBA00022737"/>
    </source>
</evidence>
<gene>
    <name evidence="7" type="ORF">PENCOP_c006G07555</name>
</gene>
<evidence type="ECO:0000259" key="5">
    <source>
        <dbReference type="Pfam" id="PF22939"/>
    </source>
</evidence>
<dbReference type="InterPro" id="IPR056884">
    <property type="entry name" value="NPHP3-like_N"/>
</dbReference>
<dbReference type="SUPFAM" id="SSF48403">
    <property type="entry name" value="Ankyrin repeat"/>
    <property type="match status" value="4"/>
</dbReference>
<dbReference type="EMBL" id="MDDG01000006">
    <property type="protein sequence ID" value="OQE39856.1"/>
    <property type="molecule type" value="Genomic_DNA"/>
</dbReference>
<feature type="repeat" description="ANK" evidence="3">
    <location>
        <begin position="882"/>
        <end position="904"/>
    </location>
</feature>
<dbReference type="PANTHER" id="PTHR24198">
    <property type="entry name" value="ANKYRIN REPEAT AND PROTEIN KINASE DOMAIN-CONTAINING PROTEIN"/>
    <property type="match status" value="1"/>
</dbReference>
<feature type="repeat" description="ANK" evidence="3">
    <location>
        <begin position="1501"/>
        <end position="1533"/>
    </location>
</feature>
<comment type="caution">
    <text evidence="7">The sequence shown here is derived from an EMBL/GenBank/DDBJ whole genome shotgun (WGS) entry which is preliminary data.</text>
</comment>
<feature type="repeat" description="ANK" evidence="3">
    <location>
        <begin position="1468"/>
        <end position="1500"/>
    </location>
</feature>
<dbReference type="SUPFAM" id="SSF57850">
    <property type="entry name" value="RING/U-box"/>
    <property type="match status" value="1"/>
</dbReference>
<dbReference type="PROSITE" id="PS50297">
    <property type="entry name" value="ANK_REP_REGION"/>
    <property type="match status" value="10"/>
</dbReference>
<feature type="repeat" description="ANK" evidence="3">
    <location>
        <begin position="1118"/>
        <end position="1150"/>
    </location>
</feature>
<feature type="repeat" description="ANK" evidence="3">
    <location>
        <begin position="949"/>
        <end position="981"/>
    </location>
</feature>
<accession>A0A1V6UN52</accession>
<dbReference type="InterPro" id="IPR027417">
    <property type="entry name" value="P-loop_NTPase"/>
</dbReference>
<dbReference type="SUPFAM" id="SSF52540">
    <property type="entry name" value="P-loop containing nucleoside triphosphate hydrolases"/>
    <property type="match status" value="1"/>
</dbReference>
<dbReference type="Gene3D" id="1.25.40.20">
    <property type="entry name" value="Ankyrin repeat-containing domain"/>
    <property type="match status" value="5"/>
</dbReference>
<evidence type="ECO:0000259" key="6">
    <source>
        <dbReference type="Pfam" id="PF24883"/>
    </source>
</evidence>
<evidence type="ECO:0000256" key="2">
    <source>
        <dbReference type="ARBA" id="ARBA00023043"/>
    </source>
</evidence>
<dbReference type="Pfam" id="PF22939">
    <property type="entry name" value="WHD_GPIID"/>
    <property type="match status" value="1"/>
</dbReference>
<name>A0A1V6UN52_9EURO</name>
<dbReference type="PANTHER" id="PTHR24198:SF165">
    <property type="entry name" value="ANKYRIN REPEAT-CONTAINING PROTEIN-RELATED"/>
    <property type="match status" value="1"/>
</dbReference>
<dbReference type="InterPro" id="IPR000845">
    <property type="entry name" value="Nucleoside_phosphorylase_d"/>
</dbReference>
<keyword evidence="2 3" id="KW-0040">ANK repeat</keyword>
<evidence type="ECO:0000256" key="3">
    <source>
        <dbReference type="PROSITE-ProRule" id="PRU00023"/>
    </source>
</evidence>
<feature type="domain" description="GPI inositol-deacylase winged helix" evidence="5">
    <location>
        <begin position="663"/>
        <end position="739"/>
    </location>
</feature>
<feature type="repeat" description="ANK" evidence="3">
    <location>
        <begin position="1085"/>
        <end position="1117"/>
    </location>
</feature>
<dbReference type="Pfam" id="PF24883">
    <property type="entry name" value="NPHP3_N"/>
    <property type="match status" value="1"/>
</dbReference>
<dbReference type="InterPro" id="IPR002110">
    <property type="entry name" value="Ankyrin_rpt"/>
</dbReference>
<reference evidence="8" key="1">
    <citation type="journal article" date="2017" name="Nat. Microbiol.">
        <title>Global analysis of biosynthetic gene clusters reveals vast potential of secondary metabolite production in Penicillium species.</title>
        <authorList>
            <person name="Nielsen J.C."/>
            <person name="Grijseels S."/>
            <person name="Prigent S."/>
            <person name="Ji B."/>
            <person name="Dainat J."/>
            <person name="Nielsen K.F."/>
            <person name="Frisvad J.C."/>
            <person name="Workman M."/>
            <person name="Nielsen J."/>
        </authorList>
    </citation>
    <scope>NUCLEOTIDE SEQUENCE [LARGE SCALE GENOMIC DNA]</scope>
    <source>
        <strain evidence="8">IBT 31321</strain>
    </source>
</reference>
<evidence type="ECO:0000313" key="8">
    <source>
        <dbReference type="Proteomes" id="UP000191500"/>
    </source>
</evidence>
<dbReference type="Gene3D" id="3.40.50.1580">
    <property type="entry name" value="Nucleoside phosphorylase domain"/>
    <property type="match status" value="1"/>
</dbReference>
<feature type="domain" description="Nephrocystin 3-like N-terminal" evidence="6">
    <location>
        <begin position="376"/>
        <end position="542"/>
    </location>
</feature>
<evidence type="ECO:0000259" key="4">
    <source>
        <dbReference type="Pfam" id="PF01048"/>
    </source>
</evidence>
<dbReference type="Pfam" id="PF13606">
    <property type="entry name" value="Ank_3"/>
    <property type="match status" value="1"/>
</dbReference>
<protein>
    <submittedName>
        <fullName evidence="7">Uncharacterized protein</fullName>
    </submittedName>
</protein>
<feature type="domain" description="Nucleoside phosphorylase" evidence="4">
    <location>
        <begin position="17"/>
        <end position="304"/>
    </location>
</feature>